<dbReference type="EMBL" id="GBXM01072452">
    <property type="protein sequence ID" value="JAH36125.1"/>
    <property type="molecule type" value="Transcribed_RNA"/>
</dbReference>
<name>A0A0E9S629_ANGAN</name>
<organism evidence="1">
    <name type="scientific">Anguilla anguilla</name>
    <name type="common">European freshwater eel</name>
    <name type="synonym">Muraena anguilla</name>
    <dbReference type="NCBI Taxonomy" id="7936"/>
    <lineage>
        <taxon>Eukaryota</taxon>
        <taxon>Metazoa</taxon>
        <taxon>Chordata</taxon>
        <taxon>Craniata</taxon>
        <taxon>Vertebrata</taxon>
        <taxon>Euteleostomi</taxon>
        <taxon>Actinopterygii</taxon>
        <taxon>Neopterygii</taxon>
        <taxon>Teleostei</taxon>
        <taxon>Anguilliformes</taxon>
        <taxon>Anguillidae</taxon>
        <taxon>Anguilla</taxon>
    </lineage>
</organism>
<sequence>MRIADAKSAISQPILIVINNPYHVA</sequence>
<protein>
    <submittedName>
        <fullName evidence="1">Uncharacterized protein</fullName>
    </submittedName>
</protein>
<evidence type="ECO:0000313" key="1">
    <source>
        <dbReference type="EMBL" id="JAH36125.1"/>
    </source>
</evidence>
<reference evidence="1" key="1">
    <citation type="submission" date="2014-11" db="EMBL/GenBank/DDBJ databases">
        <authorList>
            <person name="Amaro Gonzalez C."/>
        </authorList>
    </citation>
    <scope>NUCLEOTIDE SEQUENCE</scope>
</reference>
<accession>A0A0E9S629</accession>
<proteinExistence type="predicted"/>
<dbReference type="AlphaFoldDB" id="A0A0E9S629"/>
<reference evidence="1" key="2">
    <citation type="journal article" date="2015" name="Fish Shellfish Immunol.">
        <title>Early steps in the European eel (Anguilla anguilla)-Vibrio vulnificus interaction in the gills: Role of the RtxA13 toxin.</title>
        <authorList>
            <person name="Callol A."/>
            <person name="Pajuelo D."/>
            <person name="Ebbesson L."/>
            <person name="Teles M."/>
            <person name="MacKenzie S."/>
            <person name="Amaro C."/>
        </authorList>
    </citation>
    <scope>NUCLEOTIDE SEQUENCE</scope>
</reference>